<gene>
    <name evidence="1" type="ORF">BKP37_14730</name>
</gene>
<accession>A0A1S2LI04</accession>
<dbReference type="Gene3D" id="4.10.280.10">
    <property type="entry name" value="Helix-loop-helix DNA-binding domain"/>
    <property type="match status" value="1"/>
</dbReference>
<protein>
    <recommendedName>
        <fullName evidence="3">Spo0E family sporulation regulatory protein-aspartic acid phosphatase</fullName>
    </recommendedName>
</protein>
<keyword evidence="2" id="KW-1185">Reference proteome</keyword>
<dbReference type="GO" id="GO:0046983">
    <property type="term" value="F:protein dimerization activity"/>
    <property type="evidence" value="ECO:0007669"/>
    <property type="project" value="InterPro"/>
</dbReference>
<dbReference type="InterPro" id="IPR018540">
    <property type="entry name" value="Spo0E-like"/>
</dbReference>
<evidence type="ECO:0000313" key="1">
    <source>
        <dbReference type="EMBL" id="OIJ12031.1"/>
    </source>
</evidence>
<dbReference type="InterPro" id="IPR036638">
    <property type="entry name" value="HLH_DNA-bd_sf"/>
</dbReference>
<comment type="caution">
    <text evidence="1">The sequence shown here is derived from an EMBL/GenBank/DDBJ whole genome shotgun (WGS) entry which is preliminary data.</text>
</comment>
<sequence length="60" mass="6888">MKIELLKSKLEMKINSLRALMVSTAQLKGFTHPDTIKCSQELDVCLNEYHNITIPRKTTI</sequence>
<dbReference type="SUPFAM" id="SSF140500">
    <property type="entry name" value="BAS1536-like"/>
    <property type="match status" value="1"/>
</dbReference>
<evidence type="ECO:0008006" key="3">
    <source>
        <dbReference type="Google" id="ProtNLM"/>
    </source>
</evidence>
<dbReference type="RefSeq" id="WP_071310377.1">
    <property type="nucleotide sequence ID" value="NZ_MLQR01000034.1"/>
</dbReference>
<dbReference type="Proteomes" id="UP000179524">
    <property type="component" value="Unassembled WGS sequence"/>
</dbReference>
<reference evidence="1 2" key="1">
    <citation type="submission" date="2016-10" db="EMBL/GenBank/DDBJ databases">
        <title>Draft genome sequences of four alkaliphilic bacteria belonging to the Anaerobacillus genus.</title>
        <authorList>
            <person name="Bassil N.M."/>
            <person name="Lloyd J.R."/>
        </authorList>
    </citation>
    <scope>NUCLEOTIDE SEQUENCE [LARGE SCALE GENOMIC DNA]</scope>
    <source>
        <strain evidence="1 2">DSM 18345</strain>
    </source>
</reference>
<dbReference type="OrthoDB" id="2973859at2"/>
<dbReference type="Pfam" id="PF09388">
    <property type="entry name" value="SpoOE-like"/>
    <property type="match status" value="1"/>
</dbReference>
<evidence type="ECO:0000313" key="2">
    <source>
        <dbReference type="Proteomes" id="UP000179524"/>
    </source>
</evidence>
<dbReference type="EMBL" id="MLQR01000034">
    <property type="protein sequence ID" value="OIJ12031.1"/>
    <property type="molecule type" value="Genomic_DNA"/>
</dbReference>
<name>A0A1S2LI04_9BACI</name>
<dbReference type="InterPro" id="IPR037208">
    <property type="entry name" value="Spo0E-like_sf"/>
</dbReference>
<dbReference type="GO" id="GO:0043937">
    <property type="term" value="P:regulation of sporulation"/>
    <property type="evidence" value="ECO:0007669"/>
    <property type="project" value="InterPro"/>
</dbReference>
<dbReference type="AlphaFoldDB" id="A0A1S2LI04"/>
<organism evidence="1 2">
    <name type="scientific">Anaerobacillus alkalilacustris</name>
    <dbReference type="NCBI Taxonomy" id="393763"/>
    <lineage>
        <taxon>Bacteria</taxon>
        <taxon>Bacillati</taxon>
        <taxon>Bacillota</taxon>
        <taxon>Bacilli</taxon>
        <taxon>Bacillales</taxon>
        <taxon>Bacillaceae</taxon>
        <taxon>Anaerobacillus</taxon>
    </lineage>
</organism>
<proteinExistence type="predicted"/>